<dbReference type="AlphaFoldDB" id="A0A397H7S4"/>
<proteinExistence type="predicted"/>
<keyword evidence="2" id="KW-1185">Reference proteome</keyword>
<organism evidence="1 2">
    <name type="scientific">Diversispora epigaea</name>
    <dbReference type="NCBI Taxonomy" id="1348612"/>
    <lineage>
        <taxon>Eukaryota</taxon>
        <taxon>Fungi</taxon>
        <taxon>Fungi incertae sedis</taxon>
        <taxon>Mucoromycota</taxon>
        <taxon>Glomeromycotina</taxon>
        <taxon>Glomeromycetes</taxon>
        <taxon>Diversisporales</taxon>
        <taxon>Diversisporaceae</taxon>
        <taxon>Diversispora</taxon>
    </lineage>
</organism>
<dbReference type="OrthoDB" id="2379098at2759"/>
<sequence>MALIWNKPEKNQRTVKGILKMTYYRKFDTSGVLANAAKGIPKINIFWKNKKFLNRFAVVLQMVEIDENSILSERIHNFDVTFSGIERHLQSSSTTDNVLSMNISYN</sequence>
<reference evidence="1 2" key="1">
    <citation type="submission" date="2018-08" db="EMBL/GenBank/DDBJ databases">
        <title>Genome and evolution of the arbuscular mycorrhizal fungus Diversispora epigaea (formerly Glomus versiforme) and its bacterial endosymbionts.</title>
        <authorList>
            <person name="Sun X."/>
            <person name="Fei Z."/>
            <person name="Harrison M."/>
        </authorList>
    </citation>
    <scope>NUCLEOTIDE SEQUENCE [LARGE SCALE GENOMIC DNA]</scope>
    <source>
        <strain evidence="1 2">IT104</strain>
    </source>
</reference>
<dbReference type="Proteomes" id="UP000266861">
    <property type="component" value="Unassembled WGS sequence"/>
</dbReference>
<protein>
    <submittedName>
        <fullName evidence="1">Uncharacterized protein</fullName>
    </submittedName>
</protein>
<gene>
    <name evidence="1" type="ORF">Glove_365g47</name>
</gene>
<accession>A0A397H7S4</accession>
<dbReference type="EMBL" id="PQFF01000331">
    <property type="protein sequence ID" value="RHZ59112.1"/>
    <property type="molecule type" value="Genomic_DNA"/>
</dbReference>
<evidence type="ECO:0000313" key="1">
    <source>
        <dbReference type="EMBL" id="RHZ59112.1"/>
    </source>
</evidence>
<evidence type="ECO:0000313" key="2">
    <source>
        <dbReference type="Proteomes" id="UP000266861"/>
    </source>
</evidence>
<name>A0A397H7S4_9GLOM</name>
<comment type="caution">
    <text evidence="1">The sequence shown here is derived from an EMBL/GenBank/DDBJ whole genome shotgun (WGS) entry which is preliminary data.</text>
</comment>